<feature type="compositionally biased region" description="Pro residues" evidence="9">
    <location>
        <begin position="167"/>
        <end position="176"/>
    </location>
</feature>
<keyword evidence="8" id="KW-0813">Transport</keyword>
<dbReference type="HAMAP" id="MF_02078">
    <property type="entry name" value="MurJ_MviN"/>
    <property type="match status" value="1"/>
</dbReference>
<evidence type="ECO:0000256" key="1">
    <source>
        <dbReference type="ARBA" id="ARBA00004651"/>
    </source>
</evidence>
<dbReference type="Pfam" id="PF03023">
    <property type="entry name" value="MurJ"/>
    <property type="match status" value="1"/>
</dbReference>
<evidence type="ECO:0000256" key="3">
    <source>
        <dbReference type="ARBA" id="ARBA00022692"/>
    </source>
</evidence>
<comment type="pathway">
    <text evidence="8">Cell wall biogenesis; peptidoglycan biosynthesis.</text>
</comment>
<keyword evidence="2 8" id="KW-1003">Cell membrane</keyword>
<reference evidence="10 11" key="1">
    <citation type="journal article" date="2021" name="Int. J. Syst. Evol. Microbiol.">
        <title>Reticulibacter mediterranei gen. nov., sp. nov., within the new family Reticulibacteraceae fam. nov., and Ktedonospora formicarum gen. nov., sp. nov., Ktedonobacter robiniae sp. nov., Dictyobacter formicarum sp. nov. and Dictyobacter arantiisoli sp. nov., belonging to the class Ktedonobacteria.</title>
        <authorList>
            <person name="Yabe S."/>
            <person name="Zheng Y."/>
            <person name="Wang C.M."/>
            <person name="Sakai Y."/>
            <person name="Abe K."/>
            <person name="Yokota A."/>
            <person name="Donadio S."/>
            <person name="Cavaletti L."/>
            <person name="Monciardini P."/>
        </authorList>
    </citation>
    <scope>NUCLEOTIDE SEQUENCE [LARGE SCALE GENOMIC DNA]</scope>
    <source>
        <strain evidence="10 11">SOSP1-30</strain>
    </source>
</reference>
<protein>
    <recommendedName>
        <fullName evidence="8">Probable lipid II flippase MurJ</fullName>
    </recommendedName>
</protein>
<keyword evidence="4 8" id="KW-0133">Cell shape</keyword>
<feature type="region of interest" description="Disordered" evidence="9">
    <location>
        <begin position="1"/>
        <end position="107"/>
    </location>
</feature>
<keyword evidence="7 8" id="KW-0472">Membrane</keyword>
<feature type="transmembrane region" description="Helical" evidence="8">
    <location>
        <begin position="533"/>
        <end position="553"/>
    </location>
</feature>
<feature type="transmembrane region" description="Helical" evidence="8">
    <location>
        <begin position="722"/>
        <end position="745"/>
    </location>
</feature>
<dbReference type="PANTHER" id="PTHR47019">
    <property type="entry name" value="LIPID II FLIPPASE MURJ"/>
    <property type="match status" value="1"/>
</dbReference>
<keyword evidence="8" id="KW-0961">Cell wall biogenesis/degradation</keyword>
<evidence type="ECO:0000256" key="2">
    <source>
        <dbReference type="ARBA" id="ARBA00022475"/>
    </source>
</evidence>
<organism evidence="10 11">
    <name type="scientific">Ktedonobacter robiniae</name>
    <dbReference type="NCBI Taxonomy" id="2778365"/>
    <lineage>
        <taxon>Bacteria</taxon>
        <taxon>Bacillati</taxon>
        <taxon>Chloroflexota</taxon>
        <taxon>Ktedonobacteria</taxon>
        <taxon>Ktedonobacterales</taxon>
        <taxon>Ktedonobacteraceae</taxon>
        <taxon>Ktedonobacter</taxon>
    </lineage>
</organism>
<keyword evidence="3 8" id="KW-0812">Transmembrane</keyword>
<dbReference type="Proteomes" id="UP000654345">
    <property type="component" value="Unassembled WGS sequence"/>
</dbReference>
<feature type="transmembrane region" description="Helical" evidence="8">
    <location>
        <begin position="574"/>
        <end position="598"/>
    </location>
</feature>
<accession>A0ABQ3UR51</accession>
<feature type="transmembrane region" description="Helical" evidence="8">
    <location>
        <begin position="765"/>
        <end position="789"/>
    </location>
</feature>
<feature type="compositionally biased region" description="Low complexity" evidence="9">
    <location>
        <begin position="53"/>
        <end position="66"/>
    </location>
</feature>
<feature type="transmembrane region" description="Helical" evidence="8">
    <location>
        <begin position="486"/>
        <end position="513"/>
    </location>
</feature>
<keyword evidence="5 8" id="KW-0573">Peptidoglycan synthesis</keyword>
<gene>
    <name evidence="8" type="primary">murJ</name>
    <name evidence="10" type="ORF">KSB_36460</name>
</gene>
<evidence type="ECO:0000256" key="9">
    <source>
        <dbReference type="SAM" id="MobiDB-lite"/>
    </source>
</evidence>
<evidence type="ECO:0000256" key="7">
    <source>
        <dbReference type="ARBA" id="ARBA00023136"/>
    </source>
</evidence>
<name>A0ABQ3UR51_9CHLR</name>
<dbReference type="EMBL" id="BNJG01000001">
    <property type="protein sequence ID" value="GHO55171.1"/>
    <property type="molecule type" value="Genomic_DNA"/>
</dbReference>
<comment type="function">
    <text evidence="8">Involved in peptidoglycan biosynthesis. Transports lipid-linked peptidoglycan precursors from the inner to the outer leaflet of the cytoplasmic membrane.</text>
</comment>
<feature type="compositionally biased region" description="Low complexity" evidence="9">
    <location>
        <begin position="1"/>
        <end position="22"/>
    </location>
</feature>
<evidence type="ECO:0000256" key="6">
    <source>
        <dbReference type="ARBA" id="ARBA00022989"/>
    </source>
</evidence>
<dbReference type="PRINTS" id="PR01806">
    <property type="entry name" value="VIRFACTRMVIN"/>
</dbReference>
<comment type="caution">
    <text evidence="10">The sequence shown here is derived from an EMBL/GenBank/DDBJ whole genome shotgun (WGS) entry which is preliminary data.</text>
</comment>
<evidence type="ECO:0000313" key="11">
    <source>
        <dbReference type="Proteomes" id="UP000654345"/>
    </source>
</evidence>
<comment type="subcellular location">
    <subcellularLocation>
        <location evidence="1 8">Cell membrane</location>
        <topology evidence="1 8">Multi-pass membrane protein</topology>
    </subcellularLocation>
</comment>
<sequence length="815" mass="87633">MTVENQGQQPSQPVQGSSEQQGNGFYGWQYDQDNTEIAGPRPPAAPLPPRQFAPPSQGGLPPSQGGIPTYPEPQSSPQAYIPHSLQQPPGAYPPPGPYQEQYVDMGSTLSYGQGMEYQYFDAPQPSQPIAQLRQERLQQLREERMRRQQRRMKADVTTIIPWRRNPPRPTPPPIPGSRPSFPDAPLPSGNNYSSVQAGPIAPPHSPLSLPGREETGRKSGLLGISQKLKTAGTSAQDTGMIQKAAIGRATMILTVAFVGSRVLGLLRTSMFAFVFGASNVSDAYLQAFLIPDLIFNVVAGGALSSAFIPVFTKHMVAENDEKTAWHIASSALNLAILGMVILAGLAILFAPGLVPLYNQGDAAHLALITSLTRIMLLQSIALGAGVITTSVLNARQNFRIPAIGTVLYNVGLIAGLLPGLLLAFLGKRNDTFAIYCATWGVVIGAVLQVGIQVPAIFKVGMQYSPKALDWRNPSIIQIARQMVPRIVNASMLSFTTFVDRSLIGLLAVGIVAANARGGTDGLISLYYQSMQLMLLPLGVFGMSVATAAFPTLAENFVKGRLDRVRNTIMETLRGILYMSIPSSVGLIVIGFPIIQVLLQHGRFNLEAAQTMTIPLAFFAFGLAGLAAVEILTRSFYALRDSKTPVIVSIGQFIFKIALALLLINIAVAANGGSSGATAWGLGVLAFSTSFAGLLEAIILFWLLHQRLGGFNLRDFGAFTGKVLGASVVMGAALLVLNFVISNLVFKWLGHFHFLAWLDTTATPSLGLLGTIVAMVKLAVFGFVALFVYVRVGRRIGIEELGPVRRVLDRLKLSWI</sequence>
<evidence type="ECO:0000313" key="10">
    <source>
        <dbReference type="EMBL" id="GHO55171.1"/>
    </source>
</evidence>
<evidence type="ECO:0000256" key="8">
    <source>
        <dbReference type="HAMAP-Rule" id="MF_02078"/>
    </source>
</evidence>
<feature type="transmembrane region" description="Helical" evidence="8">
    <location>
        <begin position="406"/>
        <end position="426"/>
    </location>
</feature>
<feature type="transmembrane region" description="Helical" evidence="8">
    <location>
        <begin position="652"/>
        <end position="672"/>
    </location>
</feature>
<evidence type="ECO:0000256" key="4">
    <source>
        <dbReference type="ARBA" id="ARBA00022960"/>
    </source>
</evidence>
<dbReference type="NCBIfam" id="TIGR01695">
    <property type="entry name" value="murJ_mviN"/>
    <property type="match status" value="1"/>
</dbReference>
<dbReference type="InterPro" id="IPR004268">
    <property type="entry name" value="MurJ"/>
</dbReference>
<feature type="transmembrane region" description="Helical" evidence="8">
    <location>
        <begin position="678"/>
        <end position="702"/>
    </location>
</feature>
<dbReference type="PANTHER" id="PTHR47019:SF1">
    <property type="entry name" value="LIPID II FLIPPASE MURJ"/>
    <property type="match status" value="1"/>
</dbReference>
<dbReference type="CDD" id="cd13123">
    <property type="entry name" value="MATE_MurJ_like"/>
    <property type="match status" value="1"/>
</dbReference>
<feature type="transmembrane region" description="Helical" evidence="8">
    <location>
        <begin position="432"/>
        <end position="457"/>
    </location>
</feature>
<comment type="similarity">
    <text evidence="8">Belongs to the MurJ/MviN family.</text>
</comment>
<feature type="transmembrane region" description="Helical" evidence="8">
    <location>
        <begin position="293"/>
        <end position="311"/>
    </location>
</feature>
<proteinExistence type="inferred from homology"/>
<keyword evidence="11" id="KW-1185">Reference proteome</keyword>
<feature type="compositionally biased region" description="Pro residues" evidence="9">
    <location>
        <begin position="40"/>
        <end position="52"/>
    </location>
</feature>
<feature type="transmembrane region" description="Helical" evidence="8">
    <location>
        <begin position="610"/>
        <end position="631"/>
    </location>
</feature>
<feature type="transmembrane region" description="Helical" evidence="8">
    <location>
        <begin position="374"/>
        <end position="394"/>
    </location>
</feature>
<evidence type="ECO:0000256" key="5">
    <source>
        <dbReference type="ARBA" id="ARBA00022984"/>
    </source>
</evidence>
<feature type="region of interest" description="Disordered" evidence="9">
    <location>
        <begin position="161"/>
        <end position="216"/>
    </location>
</feature>
<feature type="transmembrane region" description="Helical" evidence="8">
    <location>
        <begin position="332"/>
        <end position="354"/>
    </location>
</feature>
<keyword evidence="6 8" id="KW-1133">Transmembrane helix</keyword>
<feature type="transmembrane region" description="Helical" evidence="8">
    <location>
        <begin position="250"/>
        <end position="273"/>
    </location>
</feature>
<dbReference type="InterPro" id="IPR051050">
    <property type="entry name" value="Lipid_II_flippase_MurJ/MviN"/>
</dbReference>